<dbReference type="EMBL" id="CP011097">
    <property type="protein sequence ID" value="AJZ76031.1"/>
    <property type="molecule type" value="Genomic_DNA"/>
</dbReference>
<protein>
    <submittedName>
        <fullName evidence="1">Uncharacterized protein</fullName>
    </submittedName>
</protein>
<sequence>MAENVDSNFNNIIKQIIKKSLFTERQIQIILNRKNLSEFDFGISKGAYFRQVNQSRDKLMGLFYSIILLRGLGILLPDDIDVISRLAEQVSVIKDSDVFPEREEQVTNVIDKLVRQACGM</sequence>
<reference evidence="1 2" key="1">
    <citation type="journal article" date="2016" name="Sci. Rep.">
        <title>A novel ammonia-oxidizing archaeon from wastewater treatment plant: Its enrichment, physiological and genomic characteristics.</title>
        <authorList>
            <person name="Li Y."/>
            <person name="Ding K."/>
            <person name="Wen X."/>
            <person name="Zhang B."/>
            <person name="Shen B."/>
            <person name="Yang Y."/>
        </authorList>
    </citation>
    <scope>NUCLEOTIDE SEQUENCE [LARGE SCALE GENOMIC DNA]</scope>
    <source>
        <strain evidence="1 2">SAT1</strain>
    </source>
</reference>
<dbReference type="GeneID" id="24875996"/>
<organism evidence="1 2">
    <name type="scientific">Candidatus Nitrosotenuis cloacae</name>
    <dbReference type="NCBI Taxonomy" id="1603555"/>
    <lineage>
        <taxon>Archaea</taxon>
        <taxon>Nitrososphaerota</taxon>
        <taxon>Candidatus Nitrosotenuis</taxon>
    </lineage>
</organism>
<dbReference type="Proteomes" id="UP000266745">
    <property type="component" value="Chromosome"/>
</dbReference>
<dbReference type="AlphaFoldDB" id="A0A3G1B755"/>
<evidence type="ECO:0000313" key="2">
    <source>
        <dbReference type="Proteomes" id="UP000266745"/>
    </source>
</evidence>
<dbReference type="KEGG" id="tah:SU86_006220"/>
<name>A0A3G1B755_9ARCH</name>
<dbReference type="STRING" id="1603555.SU86_006220"/>
<keyword evidence="2" id="KW-1185">Reference proteome</keyword>
<dbReference type="OrthoDB" id="9328at2157"/>
<gene>
    <name evidence="1" type="ORF">SU86_006220</name>
</gene>
<dbReference type="RefSeq" id="WP_048188943.1">
    <property type="nucleotide sequence ID" value="NZ_CP011097.1"/>
</dbReference>
<evidence type="ECO:0000313" key="1">
    <source>
        <dbReference type="EMBL" id="AJZ76031.1"/>
    </source>
</evidence>
<accession>A0A3G1B755</accession>
<proteinExistence type="predicted"/>